<dbReference type="InterPro" id="IPR027417">
    <property type="entry name" value="P-loop_NTPase"/>
</dbReference>
<evidence type="ECO:0000256" key="5">
    <source>
        <dbReference type="ARBA" id="ARBA00022840"/>
    </source>
</evidence>
<name>A0A5C6CNV7_9BACT</name>
<comment type="similarity">
    <text evidence="1">Belongs to the etk/wzc family.</text>
</comment>
<feature type="compositionally biased region" description="Polar residues" evidence="9">
    <location>
        <begin position="761"/>
        <end position="774"/>
    </location>
</feature>
<dbReference type="Pfam" id="PF13614">
    <property type="entry name" value="AAA_31"/>
    <property type="match status" value="1"/>
</dbReference>
<evidence type="ECO:0000256" key="10">
    <source>
        <dbReference type="SAM" id="Phobius"/>
    </source>
</evidence>
<gene>
    <name evidence="12" type="primary">ptk</name>
    <name evidence="12" type="ORF">Pla144_29970</name>
</gene>
<dbReference type="PANTHER" id="PTHR32309">
    <property type="entry name" value="TYROSINE-PROTEIN KINASE"/>
    <property type="match status" value="1"/>
</dbReference>
<keyword evidence="5" id="KW-0067">ATP-binding</keyword>
<dbReference type="NCBIfam" id="TIGR01007">
    <property type="entry name" value="eps_fam"/>
    <property type="match status" value="1"/>
</dbReference>
<dbReference type="EMBL" id="SJPS01000004">
    <property type="protein sequence ID" value="TWU25785.1"/>
    <property type="molecule type" value="Genomic_DNA"/>
</dbReference>
<dbReference type="GO" id="GO:0005524">
    <property type="term" value="F:ATP binding"/>
    <property type="evidence" value="ECO:0007669"/>
    <property type="project" value="UniProtKB-KW"/>
</dbReference>
<dbReference type="AlphaFoldDB" id="A0A5C6CNV7"/>
<keyword evidence="8" id="KW-0175">Coiled coil</keyword>
<evidence type="ECO:0000256" key="4">
    <source>
        <dbReference type="ARBA" id="ARBA00022777"/>
    </source>
</evidence>
<sequence length="774" mass="85663">MSSLIEYDSNTQLEPSGMAHDHAAGAGQTNLLELAWQARWLLLLTVLTGLGAAWILLQRVEPRFTSVSRLYIERNMPRILEQEVQLGNSASYLYTQAELIRSTPVLAAAAEQGENASLETFRDVDNRVAFLRKNIDVQVGQNDDIINVSAELANSADAAQLVNSVVEAYISKYAEERRTDTVEVLTILRNEKQRRDAELEARRQELIEFRQQNAALAVQVGEENVITKRFSSLAQELDRVELELLDAKARYNRTKSMYETPSQRPFLLELASSQQQVANEIRSESQLSLDLENKIRDLDLQIASLQSTWGDGHPRVRIMLESREKLQARLDKQQADIEKNKEAIVSAYVETMSQEYQLLEQKRAELQRNYDSQFKLALQVNSQAAKLALLEESLARTARLTDILDERIKEVNLIEDVGAMNVSILEVAGPTTVPTYPNRTRFLGVGGLLGGLVGFGLAWLRNLMDHRLKSIDEIAQVLQLPVLGALPLSSERANDRKGRSAIGTVLLTHPRSTAAEAFRTLRTAIHFGLARDDAKIICVTSPSPGDGKSTVASNMAIAMAQADQRVLLIDADMRKPTQHTIFEVTCEQGLSTVLTERRPVRELIVSTEVVNLDLLPCGVCPANPVELLNNGFFSELLDKLRLDYDKIVIDSPPVMPVADARVIAAQTDATILVLRADRSTRRMSVASRDELWKVHAQRIGVVVNAVPARQQSSYSSGYGYGGYGAYGHAGGSYGESAYQLDAYPANGRRQKGLAISAKAETPSTDPAETSEIST</sequence>
<dbReference type="InterPro" id="IPR050445">
    <property type="entry name" value="Bact_polysacc_biosynth/exp"/>
</dbReference>
<dbReference type="EC" id="2.7.10.-" evidence="12"/>
<comment type="caution">
    <text evidence="12">The sequence shown here is derived from an EMBL/GenBank/DDBJ whole genome shotgun (WGS) entry which is preliminary data.</text>
</comment>
<organism evidence="12 13">
    <name type="scientific">Bythopirellula polymerisocia</name>
    <dbReference type="NCBI Taxonomy" id="2528003"/>
    <lineage>
        <taxon>Bacteria</taxon>
        <taxon>Pseudomonadati</taxon>
        <taxon>Planctomycetota</taxon>
        <taxon>Planctomycetia</taxon>
        <taxon>Pirellulales</taxon>
        <taxon>Lacipirellulaceae</taxon>
        <taxon>Bythopirellula</taxon>
    </lineage>
</organism>
<evidence type="ECO:0000256" key="9">
    <source>
        <dbReference type="SAM" id="MobiDB-lite"/>
    </source>
</evidence>
<dbReference type="GO" id="GO:0005886">
    <property type="term" value="C:plasma membrane"/>
    <property type="evidence" value="ECO:0007669"/>
    <property type="project" value="UniProtKB-ARBA"/>
</dbReference>
<feature type="region of interest" description="Disordered" evidence="9">
    <location>
        <begin position="753"/>
        <end position="774"/>
    </location>
</feature>
<dbReference type="FunFam" id="3.40.50.300:FF:000527">
    <property type="entry name" value="Tyrosine-protein kinase etk"/>
    <property type="match status" value="1"/>
</dbReference>
<feature type="transmembrane region" description="Helical" evidence="10">
    <location>
        <begin position="40"/>
        <end position="57"/>
    </location>
</feature>
<accession>A0A5C6CNV7</accession>
<keyword evidence="3" id="KW-0547">Nucleotide-binding</keyword>
<dbReference type="GO" id="GO:0004713">
    <property type="term" value="F:protein tyrosine kinase activity"/>
    <property type="evidence" value="ECO:0007669"/>
    <property type="project" value="UniProtKB-KW"/>
</dbReference>
<dbReference type="PANTHER" id="PTHR32309:SF31">
    <property type="entry name" value="CAPSULAR EXOPOLYSACCHARIDE FAMILY"/>
    <property type="match status" value="1"/>
</dbReference>
<keyword evidence="6" id="KW-0829">Tyrosine-protein kinase</keyword>
<dbReference type="Gene3D" id="3.40.50.300">
    <property type="entry name" value="P-loop containing nucleotide triphosphate hydrolases"/>
    <property type="match status" value="1"/>
</dbReference>
<evidence type="ECO:0000256" key="2">
    <source>
        <dbReference type="ARBA" id="ARBA00022679"/>
    </source>
</evidence>
<evidence type="ECO:0000256" key="7">
    <source>
        <dbReference type="ARBA" id="ARBA00053015"/>
    </source>
</evidence>
<evidence type="ECO:0000313" key="13">
    <source>
        <dbReference type="Proteomes" id="UP000318437"/>
    </source>
</evidence>
<feature type="coiled-coil region" evidence="8">
    <location>
        <begin position="230"/>
        <end position="257"/>
    </location>
</feature>
<keyword evidence="10" id="KW-0472">Membrane</keyword>
<dbReference type="RefSeq" id="WP_197530686.1">
    <property type="nucleotide sequence ID" value="NZ_SJPS01000004.1"/>
</dbReference>
<keyword evidence="2 12" id="KW-0808">Transferase</keyword>
<dbReference type="InterPro" id="IPR025669">
    <property type="entry name" value="AAA_dom"/>
</dbReference>
<feature type="coiled-coil region" evidence="8">
    <location>
        <begin position="288"/>
        <end position="376"/>
    </location>
</feature>
<evidence type="ECO:0000256" key="8">
    <source>
        <dbReference type="SAM" id="Coils"/>
    </source>
</evidence>
<dbReference type="InterPro" id="IPR005702">
    <property type="entry name" value="Wzc-like_C"/>
</dbReference>
<keyword evidence="10" id="KW-0812">Transmembrane</keyword>
<comment type="catalytic activity">
    <reaction evidence="7">
        <text>L-tyrosyl-[protein] + ATP = O-phospho-L-tyrosyl-[protein] + ADP + H(+)</text>
        <dbReference type="Rhea" id="RHEA:10596"/>
        <dbReference type="Rhea" id="RHEA-COMP:10136"/>
        <dbReference type="Rhea" id="RHEA-COMP:20101"/>
        <dbReference type="ChEBI" id="CHEBI:15378"/>
        <dbReference type="ChEBI" id="CHEBI:30616"/>
        <dbReference type="ChEBI" id="CHEBI:46858"/>
        <dbReference type="ChEBI" id="CHEBI:61978"/>
        <dbReference type="ChEBI" id="CHEBI:456216"/>
    </reaction>
</comment>
<evidence type="ECO:0000259" key="11">
    <source>
        <dbReference type="Pfam" id="PF13614"/>
    </source>
</evidence>
<evidence type="ECO:0000256" key="3">
    <source>
        <dbReference type="ARBA" id="ARBA00022741"/>
    </source>
</evidence>
<evidence type="ECO:0000313" key="12">
    <source>
        <dbReference type="EMBL" id="TWU25785.1"/>
    </source>
</evidence>
<keyword evidence="10" id="KW-1133">Transmembrane helix</keyword>
<evidence type="ECO:0000256" key="1">
    <source>
        <dbReference type="ARBA" id="ARBA00008883"/>
    </source>
</evidence>
<dbReference type="CDD" id="cd05387">
    <property type="entry name" value="BY-kinase"/>
    <property type="match status" value="1"/>
</dbReference>
<reference evidence="12 13" key="1">
    <citation type="submission" date="2019-02" db="EMBL/GenBank/DDBJ databases">
        <title>Deep-cultivation of Planctomycetes and their phenomic and genomic characterization uncovers novel biology.</title>
        <authorList>
            <person name="Wiegand S."/>
            <person name="Jogler M."/>
            <person name="Boedeker C."/>
            <person name="Pinto D."/>
            <person name="Vollmers J."/>
            <person name="Rivas-Marin E."/>
            <person name="Kohn T."/>
            <person name="Peeters S.H."/>
            <person name="Heuer A."/>
            <person name="Rast P."/>
            <person name="Oberbeckmann S."/>
            <person name="Bunk B."/>
            <person name="Jeske O."/>
            <person name="Meyerdierks A."/>
            <person name="Storesund J.E."/>
            <person name="Kallscheuer N."/>
            <person name="Luecker S."/>
            <person name="Lage O.M."/>
            <person name="Pohl T."/>
            <person name="Merkel B.J."/>
            <person name="Hornburger P."/>
            <person name="Mueller R.-W."/>
            <person name="Bruemmer F."/>
            <person name="Labrenz M."/>
            <person name="Spormann A.M."/>
            <person name="Op Den Camp H."/>
            <person name="Overmann J."/>
            <person name="Amann R."/>
            <person name="Jetten M.S.M."/>
            <person name="Mascher T."/>
            <person name="Medema M.H."/>
            <person name="Devos D.P."/>
            <person name="Kaster A.-K."/>
            <person name="Ovreas L."/>
            <person name="Rohde M."/>
            <person name="Galperin M.Y."/>
            <person name="Jogler C."/>
        </authorList>
    </citation>
    <scope>NUCLEOTIDE SEQUENCE [LARGE SCALE GENOMIC DNA]</scope>
    <source>
        <strain evidence="12 13">Pla144</strain>
    </source>
</reference>
<proteinExistence type="inferred from homology"/>
<dbReference type="GO" id="GO:0042802">
    <property type="term" value="F:identical protein binding"/>
    <property type="evidence" value="ECO:0007669"/>
    <property type="project" value="UniProtKB-ARBA"/>
</dbReference>
<feature type="transmembrane region" description="Helical" evidence="10">
    <location>
        <begin position="442"/>
        <end position="460"/>
    </location>
</feature>
<keyword evidence="4 12" id="KW-0418">Kinase</keyword>
<protein>
    <submittedName>
        <fullName evidence="12">Tyrosine-protein kinase ptk</fullName>
        <ecNumber evidence="12">2.7.10.-</ecNumber>
    </submittedName>
</protein>
<evidence type="ECO:0000256" key="6">
    <source>
        <dbReference type="ARBA" id="ARBA00023137"/>
    </source>
</evidence>
<feature type="domain" description="AAA" evidence="11">
    <location>
        <begin position="534"/>
        <end position="664"/>
    </location>
</feature>
<keyword evidence="13" id="KW-1185">Reference proteome</keyword>
<dbReference type="Proteomes" id="UP000318437">
    <property type="component" value="Unassembled WGS sequence"/>
</dbReference>
<dbReference type="SUPFAM" id="SSF52540">
    <property type="entry name" value="P-loop containing nucleoside triphosphate hydrolases"/>
    <property type="match status" value="1"/>
</dbReference>